<dbReference type="InterPro" id="IPR013319">
    <property type="entry name" value="GH11/12"/>
</dbReference>
<comment type="caution">
    <text evidence="5">The sequence shown here is derived from an EMBL/GenBank/DDBJ whole genome shotgun (WGS) entry which is preliminary data.</text>
</comment>
<keyword evidence="2" id="KW-0119">Carbohydrate metabolism</keyword>
<dbReference type="InterPro" id="IPR002594">
    <property type="entry name" value="GH12"/>
</dbReference>
<dbReference type="Gene3D" id="2.60.120.180">
    <property type="match status" value="1"/>
</dbReference>
<feature type="compositionally biased region" description="Basic and acidic residues" evidence="3">
    <location>
        <begin position="29"/>
        <end position="38"/>
    </location>
</feature>
<protein>
    <submittedName>
        <fullName evidence="5">Concanavalin A-like lectin/glucanase domain-containing protein</fullName>
    </submittedName>
</protein>
<evidence type="ECO:0000256" key="2">
    <source>
        <dbReference type="RuleBase" id="RU361163"/>
    </source>
</evidence>
<dbReference type="RefSeq" id="XP_066655676.1">
    <property type="nucleotide sequence ID" value="XM_066804041.1"/>
</dbReference>
<dbReference type="PANTHER" id="PTHR34002">
    <property type="entry name" value="BLR1656 PROTEIN"/>
    <property type="match status" value="1"/>
</dbReference>
<organism evidence="5 6">
    <name type="scientific">Phyllosticta citribraziliensis</name>
    <dbReference type="NCBI Taxonomy" id="989973"/>
    <lineage>
        <taxon>Eukaryota</taxon>
        <taxon>Fungi</taxon>
        <taxon>Dikarya</taxon>
        <taxon>Ascomycota</taxon>
        <taxon>Pezizomycotina</taxon>
        <taxon>Dothideomycetes</taxon>
        <taxon>Dothideomycetes incertae sedis</taxon>
        <taxon>Botryosphaeriales</taxon>
        <taxon>Phyllostictaceae</taxon>
        <taxon>Phyllosticta</taxon>
    </lineage>
</organism>
<dbReference type="GeneID" id="92036947"/>
<reference evidence="5 6" key="1">
    <citation type="submission" date="2024-04" db="EMBL/GenBank/DDBJ databases">
        <title>Phyllosticta paracitricarpa is synonymous to the EU quarantine fungus P. citricarpa based on phylogenomic analyses.</title>
        <authorList>
            <consortium name="Lawrence Berkeley National Laboratory"/>
            <person name="Van ingen-buijs V.A."/>
            <person name="Van westerhoven A.C."/>
            <person name="Haridas S."/>
            <person name="Skiadas P."/>
            <person name="Martin F."/>
            <person name="Groenewald J.Z."/>
            <person name="Crous P.W."/>
            <person name="Seidl M.F."/>
        </authorList>
    </citation>
    <scope>NUCLEOTIDE SEQUENCE [LARGE SCALE GENOMIC DNA]</scope>
    <source>
        <strain evidence="5 6">CPC 17464</strain>
    </source>
</reference>
<feature type="region of interest" description="Disordered" evidence="3">
    <location>
        <begin position="29"/>
        <end position="50"/>
    </location>
</feature>
<dbReference type="InterPro" id="IPR013320">
    <property type="entry name" value="ConA-like_dom_sf"/>
</dbReference>
<feature type="region of interest" description="Disordered" evidence="3">
    <location>
        <begin position="276"/>
        <end position="302"/>
    </location>
</feature>
<dbReference type="PANTHER" id="PTHR34002:SF9">
    <property type="entry name" value="XYLOGLUCAN-SPECIFIC ENDO-BETA-1,4-GLUCANASE A"/>
    <property type="match status" value="1"/>
</dbReference>
<sequence length="302" mass="33232">MHSFTILVIHLLLFVSSSAASPFALAPRSNERSLERRQNSPGKGRHCSDKEKNDFEVIPNTQYIVFNMMYNKQDIKVGSVCTVFKGLAGSAIKWASEWNLPPPPQNPDTVKGYSFIGLTIEGGGERQLRDISDIPVSYSWSFTNENFKGKHFATTKGDSKTKGEAQELMLWFTWKNGQVPIGFGKGKKKTLTFLDNSWDMYQGLNRDTGIVVTSLLAVRQYSGSFSGNTKDWLLALANQAQLFPPDTTWLNVVNGGVEPFWGVVTIDAQIDMKIVSGPPKNKRKSVGGSHGGQGGMRGHGGP</sequence>
<feature type="signal peptide" evidence="4">
    <location>
        <begin position="1"/>
        <end position="20"/>
    </location>
</feature>
<comment type="similarity">
    <text evidence="1 2">Belongs to the glycosyl hydrolase 12 (cellulase H) family.</text>
</comment>
<proteinExistence type="inferred from homology"/>
<keyword evidence="2" id="KW-0624">Polysaccharide degradation</keyword>
<dbReference type="SUPFAM" id="SSF49899">
    <property type="entry name" value="Concanavalin A-like lectins/glucanases"/>
    <property type="match status" value="1"/>
</dbReference>
<keyword evidence="4" id="KW-0732">Signal</keyword>
<dbReference type="EMBL" id="JBBPEH010000006">
    <property type="protein sequence ID" value="KAK7537525.1"/>
    <property type="molecule type" value="Genomic_DNA"/>
</dbReference>
<keyword evidence="2" id="KW-0326">Glycosidase</keyword>
<evidence type="ECO:0000313" key="5">
    <source>
        <dbReference type="EMBL" id="KAK7537525.1"/>
    </source>
</evidence>
<keyword evidence="2" id="KW-0378">Hydrolase</keyword>
<accession>A0ABR1LTZ2</accession>
<feature type="compositionally biased region" description="Gly residues" evidence="3">
    <location>
        <begin position="288"/>
        <end position="302"/>
    </location>
</feature>
<gene>
    <name evidence="5" type="ORF">J3D65DRAFT_697236</name>
</gene>
<evidence type="ECO:0000256" key="1">
    <source>
        <dbReference type="ARBA" id="ARBA00005519"/>
    </source>
</evidence>
<dbReference type="Pfam" id="PF01670">
    <property type="entry name" value="Glyco_hydro_12"/>
    <property type="match status" value="1"/>
</dbReference>
<feature type="chain" id="PRO_5045323848" evidence="4">
    <location>
        <begin position="21"/>
        <end position="302"/>
    </location>
</feature>
<evidence type="ECO:0000256" key="4">
    <source>
        <dbReference type="SAM" id="SignalP"/>
    </source>
</evidence>
<name>A0ABR1LTZ2_9PEZI</name>
<dbReference type="Proteomes" id="UP001360953">
    <property type="component" value="Unassembled WGS sequence"/>
</dbReference>
<keyword evidence="6" id="KW-1185">Reference proteome</keyword>
<evidence type="ECO:0000313" key="6">
    <source>
        <dbReference type="Proteomes" id="UP001360953"/>
    </source>
</evidence>
<evidence type="ECO:0000256" key="3">
    <source>
        <dbReference type="SAM" id="MobiDB-lite"/>
    </source>
</evidence>